<organism evidence="10 11">
    <name type="scientific">Dielma fastidiosa</name>
    <dbReference type="NCBI Taxonomy" id="1034346"/>
    <lineage>
        <taxon>Bacteria</taxon>
        <taxon>Bacillati</taxon>
        <taxon>Bacillota</taxon>
        <taxon>Erysipelotrichia</taxon>
        <taxon>Erysipelotrichales</taxon>
        <taxon>Erysipelotrichaceae</taxon>
        <taxon>Dielma</taxon>
    </lineage>
</organism>
<dbReference type="GO" id="GO:0005886">
    <property type="term" value="C:plasma membrane"/>
    <property type="evidence" value="ECO:0007669"/>
    <property type="project" value="UniProtKB-SubCell"/>
</dbReference>
<gene>
    <name evidence="10" type="ORF">DES51_10485</name>
</gene>
<dbReference type="RefSeq" id="WP_022937882.1">
    <property type="nucleotide sequence ID" value="NZ_CABKRQ010000004.1"/>
</dbReference>
<feature type="transmembrane region" description="Helical" evidence="9">
    <location>
        <begin position="339"/>
        <end position="360"/>
    </location>
</feature>
<dbReference type="PANTHER" id="PTHR30588:SF8">
    <property type="entry name" value="BRANCHED-CHAIN AMINO ACID PERMEASE BRAB"/>
    <property type="match status" value="1"/>
</dbReference>
<dbReference type="AlphaFoldDB" id="A0A318KQV0"/>
<keyword evidence="11" id="KW-1185">Reference proteome</keyword>
<keyword evidence="6 9" id="KW-0029">Amino-acid transport</keyword>
<comment type="caution">
    <text evidence="10">The sequence shown here is derived from an EMBL/GenBank/DDBJ whole genome shotgun (WGS) entry which is preliminary data.</text>
</comment>
<dbReference type="PANTHER" id="PTHR30588">
    <property type="entry name" value="BRANCHED-CHAIN AMINO ACID TRANSPORT SYSTEM 2 CARRIER PROTEIN"/>
    <property type="match status" value="1"/>
</dbReference>
<feature type="transmembrane region" description="Helical" evidence="9">
    <location>
        <begin position="312"/>
        <end position="333"/>
    </location>
</feature>
<comment type="similarity">
    <text evidence="2 9">Belongs to the branched chain amino acid transporter family.</text>
</comment>
<feature type="transmembrane region" description="Helical" evidence="9">
    <location>
        <begin position="372"/>
        <end position="394"/>
    </location>
</feature>
<dbReference type="STRING" id="1034346.GCA_000313565_01579"/>
<dbReference type="EMBL" id="QJKH01000004">
    <property type="protein sequence ID" value="PXX80080.1"/>
    <property type="molecule type" value="Genomic_DNA"/>
</dbReference>
<evidence type="ECO:0000313" key="10">
    <source>
        <dbReference type="EMBL" id="PXX80080.1"/>
    </source>
</evidence>
<accession>A0A318KQV0</accession>
<dbReference type="GO" id="GO:0005304">
    <property type="term" value="F:L-valine transmembrane transporter activity"/>
    <property type="evidence" value="ECO:0007669"/>
    <property type="project" value="TreeGrafter"/>
</dbReference>
<comment type="subcellular location">
    <subcellularLocation>
        <location evidence="1 9">Cell membrane</location>
        <topology evidence="1 9">Multi-pass membrane protein</topology>
    </subcellularLocation>
</comment>
<name>A0A318KQV0_9FIRM</name>
<evidence type="ECO:0000256" key="3">
    <source>
        <dbReference type="ARBA" id="ARBA00022448"/>
    </source>
</evidence>
<keyword evidence="7 9" id="KW-1133">Transmembrane helix</keyword>
<dbReference type="Proteomes" id="UP000247612">
    <property type="component" value="Unassembled WGS sequence"/>
</dbReference>
<evidence type="ECO:0000256" key="9">
    <source>
        <dbReference type="RuleBase" id="RU362122"/>
    </source>
</evidence>
<feature type="transmembrane region" description="Helical" evidence="9">
    <location>
        <begin position="406"/>
        <end position="427"/>
    </location>
</feature>
<feature type="transmembrane region" description="Helical" evidence="9">
    <location>
        <begin position="119"/>
        <end position="138"/>
    </location>
</feature>
<feature type="transmembrane region" description="Helical" evidence="9">
    <location>
        <begin position="271"/>
        <end position="291"/>
    </location>
</feature>
<protein>
    <recommendedName>
        <fullName evidence="9">Branched-chain amino acid transport system carrier protein</fullName>
    </recommendedName>
</protein>
<feature type="transmembrane region" description="Helical" evidence="9">
    <location>
        <begin position="191"/>
        <end position="213"/>
    </location>
</feature>
<feature type="transmembrane region" description="Helical" evidence="9">
    <location>
        <begin position="43"/>
        <end position="68"/>
    </location>
</feature>
<evidence type="ECO:0000256" key="4">
    <source>
        <dbReference type="ARBA" id="ARBA00022475"/>
    </source>
</evidence>
<dbReference type="GO" id="GO:0015188">
    <property type="term" value="F:L-isoleucine transmembrane transporter activity"/>
    <property type="evidence" value="ECO:0007669"/>
    <property type="project" value="TreeGrafter"/>
</dbReference>
<evidence type="ECO:0000256" key="1">
    <source>
        <dbReference type="ARBA" id="ARBA00004651"/>
    </source>
</evidence>
<feature type="transmembrane region" description="Helical" evidence="9">
    <location>
        <begin position="150"/>
        <end position="171"/>
    </location>
</feature>
<feature type="transmembrane region" description="Helical" evidence="9">
    <location>
        <begin position="80"/>
        <end position="99"/>
    </location>
</feature>
<evidence type="ECO:0000313" key="11">
    <source>
        <dbReference type="Proteomes" id="UP000247612"/>
    </source>
</evidence>
<sequence>MKKLSLSQIAGLSCMIFAIFFGAGNMIFPPAMAQLAGSSTPIALLGFVLSDVGIAVAGVMAVVIAGTSMNELASRVSKKFSLFLSFAVYLCIGPLFALPRCGSVSFEIGLLPYINNQPMLFSVLFTAVFFGLTFLLSIRPGKIVDIVGKVLTPILLLTILALFIAALMNPLGGVGMPRGEYLEIPLFKGIIEGYLALDGFAGLVFAILVYQALKQFQITDHKTMVKSAFLCSCLAGLLLILVYAALALIGLQTSSMDLFANGGALLSYASRTLFGGLGGFILGAAVVLACLTTSIGLSTSFADFICSHFPKLAYRWVLAGVCLFSFVISNVGLSMLIKIVLPVLIVLYPIVVVLIVVSLLDPWLKDHNRIMLCGMLFVFPFSLLDGLKNAGILLPGISAWASSLPLFNLGLGWLIPAIIGCVIGYFVRSEKPAVGK</sequence>
<keyword evidence="8 9" id="KW-0472">Membrane</keyword>
<dbReference type="NCBIfam" id="TIGR00796">
    <property type="entry name" value="livcs"/>
    <property type="match status" value="1"/>
</dbReference>
<evidence type="ECO:0000256" key="2">
    <source>
        <dbReference type="ARBA" id="ARBA00008540"/>
    </source>
</evidence>
<proteinExistence type="inferred from homology"/>
<evidence type="ECO:0000256" key="8">
    <source>
        <dbReference type="ARBA" id="ARBA00023136"/>
    </source>
</evidence>
<dbReference type="GO" id="GO:0015818">
    <property type="term" value="P:isoleucine transport"/>
    <property type="evidence" value="ECO:0007669"/>
    <property type="project" value="TreeGrafter"/>
</dbReference>
<feature type="transmembrane region" description="Helical" evidence="9">
    <location>
        <begin position="225"/>
        <end position="251"/>
    </location>
</feature>
<keyword evidence="4" id="KW-1003">Cell membrane</keyword>
<evidence type="ECO:0000256" key="7">
    <source>
        <dbReference type="ARBA" id="ARBA00022989"/>
    </source>
</evidence>
<keyword evidence="5 9" id="KW-0812">Transmembrane</keyword>
<dbReference type="InterPro" id="IPR004685">
    <property type="entry name" value="Brnchd-chn_aa_trnsp_Livcs"/>
</dbReference>
<dbReference type="OrthoDB" id="9783920at2"/>
<dbReference type="GO" id="GO:0015190">
    <property type="term" value="F:L-leucine transmembrane transporter activity"/>
    <property type="evidence" value="ECO:0007669"/>
    <property type="project" value="TreeGrafter"/>
</dbReference>
<comment type="caution">
    <text evidence="9">Lacks conserved residue(s) required for the propagation of feature annotation.</text>
</comment>
<dbReference type="GO" id="GO:0015820">
    <property type="term" value="P:L-leucine transport"/>
    <property type="evidence" value="ECO:0007669"/>
    <property type="project" value="TreeGrafter"/>
</dbReference>
<evidence type="ECO:0000256" key="5">
    <source>
        <dbReference type="ARBA" id="ARBA00022692"/>
    </source>
</evidence>
<keyword evidence="3 9" id="KW-0813">Transport</keyword>
<evidence type="ECO:0000256" key="6">
    <source>
        <dbReference type="ARBA" id="ARBA00022970"/>
    </source>
</evidence>
<reference evidence="10 11" key="1">
    <citation type="submission" date="2018-05" db="EMBL/GenBank/DDBJ databases">
        <title>Genomic Encyclopedia of Type Strains, Phase IV (KMG-IV): sequencing the most valuable type-strain genomes for metagenomic binning, comparative biology and taxonomic classification.</title>
        <authorList>
            <person name="Goeker M."/>
        </authorList>
    </citation>
    <scope>NUCLEOTIDE SEQUENCE [LARGE SCALE GENOMIC DNA]</scope>
    <source>
        <strain evidence="10 11">JC118</strain>
    </source>
</reference>
<comment type="function">
    <text evidence="9">Component of the transport system for branched-chain amino acids.</text>
</comment>
<dbReference type="Pfam" id="PF05525">
    <property type="entry name" value="Branch_AA_trans"/>
    <property type="match status" value="1"/>
</dbReference>